<feature type="transmembrane region" description="Helical" evidence="9">
    <location>
        <begin position="237"/>
        <end position="263"/>
    </location>
</feature>
<comment type="similarity">
    <text evidence="8">Belongs to the binding-protein-dependent transport system permease family. LivHM subfamily.</text>
</comment>
<keyword evidence="5" id="KW-0029">Amino-acid transport</keyword>
<keyword evidence="6 9" id="KW-1133">Transmembrane helix</keyword>
<keyword evidence="7 9" id="KW-0472">Membrane</keyword>
<comment type="subcellular location">
    <subcellularLocation>
        <location evidence="1">Cell inner membrane</location>
        <topology evidence="1">Multi-pass membrane protein</topology>
    </subcellularLocation>
</comment>
<evidence type="ECO:0000313" key="10">
    <source>
        <dbReference type="EMBL" id="QKZ05478.1"/>
    </source>
</evidence>
<evidence type="ECO:0000313" key="11">
    <source>
        <dbReference type="Proteomes" id="UP000509568"/>
    </source>
</evidence>
<dbReference type="InterPro" id="IPR052157">
    <property type="entry name" value="BCAA_transport_permease"/>
</dbReference>
<evidence type="ECO:0000256" key="8">
    <source>
        <dbReference type="ARBA" id="ARBA00037998"/>
    </source>
</evidence>
<dbReference type="GO" id="GO:0005886">
    <property type="term" value="C:plasma membrane"/>
    <property type="evidence" value="ECO:0007669"/>
    <property type="project" value="UniProtKB-SubCell"/>
</dbReference>
<dbReference type="InterPro" id="IPR001851">
    <property type="entry name" value="ABC_transp_permease"/>
</dbReference>
<proteinExistence type="inferred from homology"/>
<sequence>MIDSYYLQQLVIGLSQGMIYALVAIGFTLIFGVLNAVNFAHSEVYTVGAVAGLFLIGASSPPLAAIILLVAVVGALAGLGLERVAFKPLRRFADEASLKSRAMRESTLMSSLAISIIVREGLELAMGSQMQPVPAHYLLNTPIVFAGITIVSGDIVIFGVSAVLLVGLQLLLKKTRMGLAIRAVSNNPLGAKYSGINIDRTIVSTFVLGSLMGAVAGLLVSLYYGSVYPSMGFAPGIKAFVAMVMGGLVSIPGAVACALILGVAESMATTFMPSAWADMVPYLFLIVTLVFFPRGLFGGGRERV</sequence>
<gene>
    <name evidence="10" type="ORF">HWQ56_17410</name>
</gene>
<dbReference type="RefSeq" id="WP_158157292.1">
    <property type="nucleotide sequence ID" value="NZ_CP056030.1"/>
</dbReference>
<keyword evidence="4 9" id="KW-0812">Transmembrane</keyword>
<feature type="transmembrane region" description="Helical" evidence="9">
    <location>
        <begin position="142"/>
        <end position="172"/>
    </location>
</feature>
<feature type="transmembrane region" description="Helical" evidence="9">
    <location>
        <begin position="17"/>
        <end position="37"/>
    </location>
</feature>
<dbReference type="AlphaFoldDB" id="A0A7D5D8I6"/>
<keyword evidence="11" id="KW-1185">Reference proteome</keyword>
<dbReference type="Proteomes" id="UP000509568">
    <property type="component" value="Chromosome"/>
</dbReference>
<feature type="transmembrane region" description="Helical" evidence="9">
    <location>
        <begin position="202"/>
        <end position="225"/>
    </location>
</feature>
<evidence type="ECO:0000256" key="7">
    <source>
        <dbReference type="ARBA" id="ARBA00023136"/>
    </source>
</evidence>
<keyword evidence="2" id="KW-0813">Transport</keyword>
<dbReference type="Pfam" id="PF02653">
    <property type="entry name" value="BPD_transp_2"/>
    <property type="match status" value="1"/>
</dbReference>
<keyword evidence="3" id="KW-1003">Cell membrane</keyword>
<name>A0A7D5D8I6_9PSED</name>
<dbReference type="KEGG" id="pez:HWQ56_17410"/>
<dbReference type="EMBL" id="CP056030">
    <property type="protein sequence ID" value="QKZ05478.1"/>
    <property type="molecule type" value="Genomic_DNA"/>
</dbReference>
<protein>
    <submittedName>
        <fullName evidence="10">Branched-chain amino acid ABC transporter permease</fullName>
    </submittedName>
</protein>
<accession>A0A7D5D8I6</accession>
<evidence type="ECO:0000256" key="4">
    <source>
        <dbReference type="ARBA" id="ARBA00022692"/>
    </source>
</evidence>
<dbReference type="PANTHER" id="PTHR11795">
    <property type="entry name" value="BRANCHED-CHAIN AMINO ACID TRANSPORT SYSTEM PERMEASE PROTEIN LIVH"/>
    <property type="match status" value="1"/>
</dbReference>
<evidence type="ECO:0000256" key="1">
    <source>
        <dbReference type="ARBA" id="ARBA00004429"/>
    </source>
</evidence>
<evidence type="ECO:0000256" key="2">
    <source>
        <dbReference type="ARBA" id="ARBA00022448"/>
    </source>
</evidence>
<evidence type="ECO:0000256" key="9">
    <source>
        <dbReference type="SAM" id="Phobius"/>
    </source>
</evidence>
<dbReference type="GO" id="GO:0006865">
    <property type="term" value="P:amino acid transport"/>
    <property type="evidence" value="ECO:0007669"/>
    <property type="project" value="UniProtKB-KW"/>
</dbReference>
<dbReference type="CDD" id="cd06582">
    <property type="entry name" value="TM_PBP1_LivH_like"/>
    <property type="match status" value="1"/>
</dbReference>
<dbReference type="GO" id="GO:0022857">
    <property type="term" value="F:transmembrane transporter activity"/>
    <property type="evidence" value="ECO:0007669"/>
    <property type="project" value="InterPro"/>
</dbReference>
<organism evidence="10 11">
    <name type="scientific">Pseudomonas eucalypticola</name>
    <dbReference type="NCBI Taxonomy" id="2599595"/>
    <lineage>
        <taxon>Bacteria</taxon>
        <taxon>Pseudomonadati</taxon>
        <taxon>Pseudomonadota</taxon>
        <taxon>Gammaproteobacteria</taxon>
        <taxon>Pseudomonadales</taxon>
        <taxon>Pseudomonadaceae</taxon>
        <taxon>Pseudomonas</taxon>
    </lineage>
</organism>
<evidence type="ECO:0000256" key="5">
    <source>
        <dbReference type="ARBA" id="ARBA00022970"/>
    </source>
</evidence>
<reference evidence="10 11" key="1">
    <citation type="submission" date="2020-06" db="EMBL/GenBank/DDBJ databases">
        <title>Pseudomonas eucalypticola sp. nov., an endophyte of Eucalyptus dunnii leaves with biocontrol ability of eucalyptus leaf blight.</title>
        <authorList>
            <person name="Liu Y."/>
            <person name="Song Z."/>
            <person name="Zeng H."/>
            <person name="Lu M."/>
            <person name="Wang X."/>
            <person name="Lian X."/>
            <person name="Zhang Q."/>
        </authorList>
    </citation>
    <scope>NUCLEOTIDE SEQUENCE [LARGE SCALE GENOMIC DNA]</scope>
    <source>
        <strain evidence="10 11">NP-1</strain>
    </source>
</reference>
<evidence type="ECO:0000256" key="6">
    <source>
        <dbReference type="ARBA" id="ARBA00022989"/>
    </source>
</evidence>
<feature type="transmembrane region" description="Helical" evidence="9">
    <location>
        <begin position="275"/>
        <end position="297"/>
    </location>
</feature>
<evidence type="ECO:0000256" key="3">
    <source>
        <dbReference type="ARBA" id="ARBA00022475"/>
    </source>
</evidence>
<dbReference type="PANTHER" id="PTHR11795:SF445">
    <property type="entry name" value="AMINO ACID ABC TRANSPORTER PERMEASE PROTEIN"/>
    <property type="match status" value="1"/>
</dbReference>